<dbReference type="PANTHER" id="PTHR31377:SF0">
    <property type="entry name" value="AGMATINE DEIMINASE-RELATED"/>
    <property type="match status" value="1"/>
</dbReference>
<dbReference type="Pfam" id="PF04371">
    <property type="entry name" value="PAD_porph"/>
    <property type="match status" value="1"/>
</dbReference>
<dbReference type="SUPFAM" id="SSF55909">
    <property type="entry name" value="Pentein"/>
    <property type="match status" value="1"/>
</dbReference>
<dbReference type="RefSeq" id="WP_146576927.1">
    <property type="nucleotide sequence ID" value="NZ_SJPM01000002.1"/>
</dbReference>
<proteinExistence type="predicted"/>
<dbReference type="OrthoDB" id="9808013at2"/>
<dbReference type="EC" id="3.5.3.12" evidence="2"/>
<keyword evidence="3" id="KW-1185">Reference proteome</keyword>
<dbReference type="Gene3D" id="3.75.10.10">
    <property type="entry name" value="L-arginine/glycine Amidinotransferase, Chain A"/>
    <property type="match status" value="1"/>
</dbReference>
<dbReference type="AlphaFoldDB" id="A0A5C6AR23"/>
<name>A0A5C6AR23_9BACT</name>
<dbReference type="Proteomes" id="UP000316213">
    <property type="component" value="Unassembled WGS sequence"/>
</dbReference>
<reference evidence="2 3" key="1">
    <citation type="submission" date="2019-02" db="EMBL/GenBank/DDBJ databases">
        <title>Deep-cultivation of Planctomycetes and their phenomic and genomic characterization uncovers novel biology.</title>
        <authorList>
            <person name="Wiegand S."/>
            <person name="Jogler M."/>
            <person name="Boedeker C."/>
            <person name="Pinto D."/>
            <person name="Vollmers J."/>
            <person name="Rivas-Marin E."/>
            <person name="Kohn T."/>
            <person name="Peeters S.H."/>
            <person name="Heuer A."/>
            <person name="Rast P."/>
            <person name="Oberbeckmann S."/>
            <person name="Bunk B."/>
            <person name="Jeske O."/>
            <person name="Meyerdierks A."/>
            <person name="Storesund J.E."/>
            <person name="Kallscheuer N."/>
            <person name="Luecker S."/>
            <person name="Lage O.M."/>
            <person name="Pohl T."/>
            <person name="Merkel B.J."/>
            <person name="Hornburger P."/>
            <person name="Mueller R.-W."/>
            <person name="Bruemmer F."/>
            <person name="Labrenz M."/>
            <person name="Spormann A.M."/>
            <person name="Op Den Camp H."/>
            <person name="Overmann J."/>
            <person name="Amann R."/>
            <person name="Jetten M.S.M."/>
            <person name="Mascher T."/>
            <person name="Medema M.H."/>
            <person name="Devos D.P."/>
            <person name="Kaster A.-K."/>
            <person name="Ovreas L."/>
            <person name="Rohde M."/>
            <person name="Galperin M.Y."/>
            <person name="Jogler C."/>
        </authorList>
    </citation>
    <scope>NUCLEOTIDE SEQUENCE [LARGE SCALE GENOMIC DNA]</scope>
    <source>
        <strain evidence="2 3">Pla100</strain>
    </source>
</reference>
<protein>
    <submittedName>
        <fullName evidence="2">Putative agmatine deiminase</fullName>
        <ecNumber evidence="2">3.5.3.12</ecNumber>
    </submittedName>
</protein>
<dbReference type="GO" id="GO:0004668">
    <property type="term" value="F:protein-arginine deiminase activity"/>
    <property type="evidence" value="ECO:0007669"/>
    <property type="project" value="InterPro"/>
</dbReference>
<accession>A0A5C6AR23</accession>
<gene>
    <name evidence="2" type="primary">aguA_1</name>
    <name evidence="2" type="ORF">Pla100_14040</name>
</gene>
<dbReference type="PANTHER" id="PTHR31377">
    <property type="entry name" value="AGMATINE DEIMINASE-RELATED"/>
    <property type="match status" value="1"/>
</dbReference>
<evidence type="ECO:0000313" key="3">
    <source>
        <dbReference type="Proteomes" id="UP000316213"/>
    </source>
</evidence>
<dbReference type="GO" id="GO:0009446">
    <property type="term" value="P:putrescine biosynthetic process"/>
    <property type="evidence" value="ECO:0007669"/>
    <property type="project" value="InterPro"/>
</dbReference>
<dbReference type="GO" id="GO:0047632">
    <property type="term" value="F:agmatine deiminase activity"/>
    <property type="evidence" value="ECO:0007669"/>
    <property type="project" value="UniProtKB-EC"/>
</dbReference>
<evidence type="ECO:0000256" key="1">
    <source>
        <dbReference type="ARBA" id="ARBA00022801"/>
    </source>
</evidence>
<keyword evidence="1 2" id="KW-0378">Hydrolase</keyword>
<comment type="caution">
    <text evidence="2">The sequence shown here is derived from an EMBL/GenBank/DDBJ whole genome shotgun (WGS) entry which is preliminary data.</text>
</comment>
<dbReference type="InterPro" id="IPR007466">
    <property type="entry name" value="Peptidyl-Arg-deiminase_porph"/>
</dbReference>
<sequence length="445" mass="50527">MRFRILLDRVGYCLGAFVLLGLSPLLSVWDGQHLNAQEPISFTIDNNGGVHATRSRKSPWPRLAAEFESSTSLVLSVGDWQPHHRLILQQIASKTRGHLSLVILCGDSIQMKETTRWLAETGEAFSHVYLGSMPTDTIWLRDFGPIFMQTAEQPNDFGQTEVLDFYYVGVRPKDDRLPAIWTRQTRARHVPVPWTLQGGNLMSNGDGLALTTTRIFEDNHIEFERSWPGQDAQREAKAIVIEAFAQACNLAQLIVLEPLQFEETRHVDMFASFLSPTDVLVAQLDPLHDPVNAAILERNVERLRRVKVPSTNRSDKEVPLTVHRIAIPPREDTSWSAYTNAIITNDLVLMPVFADESPTMIDRAVSTYQKLLPGHTIKTVDMTTMKQLQGELHCLSMHVPDFAPMPRLLYHYDDAYAYYFGDQPIRDAERQLKVIESLSDPEWMP</sequence>
<dbReference type="EMBL" id="SJPM01000002">
    <property type="protein sequence ID" value="TWU01669.1"/>
    <property type="molecule type" value="Genomic_DNA"/>
</dbReference>
<evidence type="ECO:0000313" key="2">
    <source>
        <dbReference type="EMBL" id="TWU01669.1"/>
    </source>
</evidence>
<organism evidence="2 3">
    <name type="scientific">Neorhodopirellula pilleata</name>
    <dbReference type="NCBI Taxonomy" id="2714738"/>
    <lineage>
        <taxon>Bacteria</taxon>
        <taxon>Pseudomonadati</taxon>
        <taxon>Planctomycetota</taxon>
        <taxon>Planctomycetia</taxon>
        <taxon>Pirellulales</taxon>
        <taxon>Pirellulaceae</taxon>
        <taxon>Neorhodopirellula</taxon>
    </lineage>
</organism>